<accession>A0AAU0MZB3</accession>
<dbReference type="GO" id="GO:0032267">
    <property type="term" value="F:tRNA(Ile)-lysidine synthase activity"/>
    <property type="evidence" value="ECO:0007669"/>
    <property type="project" value="UniProtKB-EC"/>
</dbReference>
<dbReference type="Gene3D" id="3.40.50.620">
    <property type="entry name" value="HUPs"/>
    <property type="match status" value="1"/>
</dbReference>
<keyword evidence="4 8" id="KW-0819">tRNA processing</keyword>
<sequence>MPEAPTSKLSRQLRNTLQRHPAQGQLWLGYSGGLDSTVLLHLLARAQVPFTALHVHHGLSVRADQWQHHCEVVAGAMGVPFVACRVQVDRSGGGLEQGARKARYRAFQQQMAAGDQILLAHHGDDQAETFLLRLLRGAGVLGLAAMAEQRYLGNPDWGRTLLRPLLRASRSELEDYAREHALSWVDDDSNADLTLDRNYLRRQVIPHLVARWPLNERVAQAADNLREADELLGELAEEDLQRCDLRPERFGQSVDLAVFLSLAMARRKNLLRSWLTRLGARMPEAVHLQQALQQAQAADDAVPEVLLGGQVLRRYRDRLYLTPQLLPLGPGEEGERQWDGKSELDLTGGWTLCAGDSWPAGDYTVRFRSGGERAKPRERHHSQTLKKLLQEYGLAPWLRDRVPLVFRNGILLAVGDLFVTEEGPQTPPRWRFSD</sequence>
<dbReference type="SUPFAM" id="SSF82829">
    <property type="entry name" value="MesJ substrate recognition domain-like"/>
    <property type="match status" value="1"/>
</dbReference>
<evidence type="ECO:0000256" key="3">
    <source>
        <dbReference type="ARBA" id="ARBA00022598"/>
    </source>
</evidence>
<comment type="similarity">
    <text evidence="8">Belongs to the tRNA(Ile)-lysidine synthase family.</text>
</comment>
<dbReference type="Pfam" id="PF01171">
    <property type="entry name" value="ATP_bind_3"/>
    <property type="match status" value="1"/>
</dbReference>
<dbReference type="SUPFAM" id="SSF56037">
    <property type="entry name" value="PheT/TilS domain"/>
    <property type="match status" value="1"/>
</dbReference>
<keyword evidence="6 8" id="KW-0067">ATP-binding</keyword>
<dbReference type="EMBL" id="CP137555">
    <property type="protein sequence ID" value="WOX05174.1"/>
    <property type="molecule type" value="Genomic_DNA"/>
</dbReference>
<dbReference type="PANTHER" id="PTHR43033:SF1">
    <property type="entry name" value="TRNA(ILE)-LYSIDINE SYNTHASE-RELATED"/>
    <property type="match status" value="1"/>
</dbReference>
<feature type="binding site" evidence="8">
    <location>
        <begin position="31"/>
        <end position="36"/>
    </location>
    <ligand>
        <name>ATP</name>
        <dbReference type="ChEBI" id="CHEBI:30616"/>
    </ligand>
</feature>
<dbReference type="GO" id="GO:0006400">
    <property type="term" value="P:tRNA modification"/>
    <property type="evidence" value="ECO:0007669"/>
    <property type="project" value="UniProtKB-UniRule"/>
</dbReference>
<dbReference type="Gene3D" id="1.20.59.20">
    <property type="match status" value="1"/>
</dbReference>
<reference evidence="10 11" key="1">
    <citation type="submission" date="2023-10" db="EMBL/GenBank/DDBJ databases">
        <title>Description of Microbulbifer bruguierae sp. nov., isolated from the sediments of mangrove plant Bruguiera sexangula and comparative genomic analyses of the genus Microbulbifer.</title>
        <authorList>
            <person name="Long M."/>
        </authorList>
    </citation>
    <scope>NUCLEOTIDE SEQUENCE [LARGE SCALE GENOMIC DNA]</scope>
    <source>
        <strain evidence="10 11">SPO729</strain>
    </source>
</reference>
<evidence type="ECO:0000256" key="7">
    <source>
        <dbReference type="ARBA" id="ARBA00048539"/>
    </source>
</evidence>
<comment type="domain">
    <text evidence="8">The N-terminal region contains the highly conserved SGGXDS motif, predicted to be a P-loop motif involved in ATP binding.</text>
</comment>
<keyword evidence="5 8" id="KW-0547">Nucleotide-binding</keyword>
<dbReference type="InterPro" id="IPR012796">
    <property type="entry name" value="Lysidine-tRNA-synth_C"/>
</dbReference>
<dbReference type="AlphaFoldDB" id="A0AAU0MZB3"/>
<dbReference type="InterPro" id="IPR012795">
    <property type="entry name" value="tRNA_Ile_lys_synt_N"/>
</dbReference>
<dbReference type="Pfam" id="PF09179">
    <property type="entry name" value="TilS"/>
    <property type="match status" value="1"/>
</dbReference>
<evidence type="ECO:0000313" key="10">
    <source>
        <dbReference type="EMBL" id="WOX05174.1"/>
    </source>
</evidence>
<dbReference type="NCBIfam" id="TIGR02432">
    <property type="entry name" value="lysidine_TilS_N"/>
    <property type="match status" value="1"/>
</dbReference>
<comment type="function">
    <text evidence="8">Ligates lysine onto the cytidine present at position 34 of the AUA codon-specific tRNA(Ile) that contains the anticodon CAU, in an ATP-dependent manner. Cytidine is converted to lysidine, thus changing the amino acid specificity of the tRNA from methionine to isoleucine.</text>
</comment>
<evidence type="ECO:0000256" key="6">
    <source>
        <dbReference type="ARBA" id="ARBA00022840"/>
    </source>
</evidence>
<dbReference type="InterPro" id="IPR011063">
    <property type="entry name" value="TilS/TtcA_N"/>
</dbReference>
<keyword evidence="2 8" id="KW-0963">Cytoplasm</keyword>
<dbReference type="CDD" id="cd01992">
    <property type="entry name" value="TilS_N"/>
    <property type="match status" value="1"/>
</dbReference>
<dbReference type="EC" id="6.3.4.19" evidence="8"/>
<dbReference type="RefSeq" id="WP_318953648.1">
    <property type="nucleotide sequence ID" value="NZ_CP137555.1"/>
</dbReference>
<name>A0AAU0MZB3_9GAMM</name>
<dbReference type="SMART" id="SM00977">
    <property type="entry name" value="TilS_C"/>
    <property type="match status" value="1"/>
</dbReference>
<comment type="subcellular location">
    <subcellularLocation>
        <location evidence="1 8">Cytoplasm</location>
    </subcellularLocation>
</comment>
<keyword evidence="3 8" id="KW-0436">Ligase</keyword>
<dbReference type="KEGG" id="mpaf:R5R33_15720"/>
<organism evidence="10 11">
    <name type="scientific">Microbulbifer pacificus</name>
    <dbReference type="NCBI Taxonomy" id="407164"/>
    <lineage>
        <taxon>Bacteria</taxon>
        <taxon>Pseudomonadati</taxon>
        <taxon>Pseudomonadota</taxon>
        <taxon>Gammaproteobacteria</taxon>
        <taxon>Cellvibrionales</taxon>
        <taxon>Microbulbiferaceae</taxon>
        <taxon>Microbulbifer</taxon>
    </lineage>
</organism>
<dbReference type="Pfam" id="PF11734">
    <property type="entry name" value="TilS_C"/>
    <property type="match status" value="1"/>
</dbReference>
<gene>
    <name evidence="8 10" type="primary">tilS</name>
    <name evidence="10" type="ORF">R5R33_15720</name>
</gene>
<dbReference type="Proteomes" id="UP001302477">
    <property type="component" value="Chromosome"/>
</dbReference>
<evidence type="ECO:0000313" key="11">
    <source>
        <dbReference type="Proteomes" id="UP001302477"/>
    </source>
</evidence>
<comment type="catalytic activity">
    <reaction evidence="7 8">
        <text>cytidine(34) in tRNA(Ile2) + L-lysine + ATP = lysidine(34) in tRNA(Ile2) + AMP + diphosphate + H(+)</text>
        <dbReference type="Rhea" id="RHEA:43744"/>
        <dbReference type="Rhea" id="RHEA-COMP:10625"/>
        <dbReference type="Rhea" id="RHEA-COMP:10670"/>
        <dbReference type="ChEBI" id="CHEBI:15378"/>
        <dbReference type="ChEBI" id="CHEBI:30616"/>
        <dbReference type="ChEBI" id="CHEBI:32551"/>
        <dbReference type="ChEBI" id="CHEBI:33019"/>
        <dbReference type="ChEBI" id="CHEBI:82748"/>
        <dbReference type="ChEBI" id="CHEBI:83665"/>
        <dbReference type="ChEBI" id="CHEBI:456215"/>
        <dbReference type="EC" id="6.3.4.19"/>
    </reaction>
</comment>
<evidence type="ECO:0000256" key="8">
    <source>
        <dbReference type="HAMAP-Rule" id="MF_01161"/>
    </source>
</evidence>
<protein>
    <recommendedName>
        <fullName evidence="8">tRNA(Ile)-lysidine synthase</fullName>
        <ecNumber evidence="8">6.3.4.19</ecNumber>
    </recommendedName>
    <alternativeName>
        <fullName evidence="8">tRNA(Ile)-2-lysyl-cytidine synthase</fullName>
    </alternativeName>
    <alternativeName>
        <fullName evidence="8">tRNA(Ile)-lysidine synthetase</fullName>
    </alternativeName>
</protein>
<evidence type="ECO:0000256" key="4">
    <source>
        <dbReference type="ARBA" id="ARBA00022694"/>
    </source>
</evidence>
<evidence type="ECO:0000256" key="2">
    <source>
        <dbReference type="ARBA" id="ARBA00022490"/>
    </source>
</evidence>
<evidence type="ECO:0000259" key="9">
    <source>
        <dbReference type="SMART" id="SM00977"/>
    </source>
</evidence>
<dbReference type="GO" id="GO:0005524">
    <property type="term" value="F:ATP binding"/>
    <property type="evidence" value="ECO:0007669"/>
    <property type="project" value="UniProtKB-UniRule"/>
</dbReference>
<dbReference type="PANTHER" id="PTHR43033">
    <property type="entry name" value="TRNA(ILE)-LYSIDINE SYNTHASE-RELATED"/>
    <property type="match status" value="1"/>
</dbReference>
<dbReference type="GO" id="GO:0005737">
    <property type="term" value="C:cytoplasm"/>
    <property type="evidence" value="ECO:0007669"/>
    <property type="project" value="UniProtKB-SubCell"/>
</dbReference>
<keyword evidence="11" id="KW-1185">Reference proteome</keyword>
<feature type="domain" description="Lysidine-tRNA(Ile) synthetase C-terminal" evidence="9">
    <location>
        <begin position="363"/>
        <end position="430"/>
    </location>
</feature>
<dbReference type="InterPro" id="IPR015262">
    <property type="entry name" value="tRNA_Ile_lys_synt_subst-bd"/>
</dbReference>
<dbReference type="InterPro" id="IPR014729">
    <property type="entry name" value="Rossmann-like_a/b/a_fold"/>
</dbReference>
<evidence type="ECO:0000256" key="1">
    <source>
        <dbReference type="ARBA" id="ARBA00004496"/>
    </source>
</evidence>
<dbReference type="HAMAP" id="MF_01161">
    <property type="entry name" value="tRNA_Ile_lys_synt"/>
    <property type="match status" value="1"/>
</dbReference>
<evidence type="ECO:0000256" key="5">
    <source>
        <dbReference type="ARBA" id="ARBA00022741"/>
    </source>
</evidence>
<dbReference type="SUPFAM" id="SSF52402">
    <property type="entry name" value="Adenine nucleotide alpha hydrolases-like"/>
    <property type="match status" value="1"/>
</dbReference>
<dbReference type="InterPro" id="IPR012094">
    <property type="entry name" value="tRNA_Ile_lys_synt"/>
</dbReference>
<dbReference type="NCBIfam" id="TIGR02433">
    <property type="entry name" value="lysidine_TilS_C"/>
    <property type="match status" value="1"/>
</dbReference>
<proteinExistence type="inferred from homology"/>